<organism evidence="1 2">
    <name type="scientific">Streptomyces cuspidosporus</name>
    <dbReference type="NCBI Taxonomy" id="66882"/>
    <lineage>
        <taxon>Bacteria</taxon>
        <taxon>Bacillati</taxon>
        <taxon>Actinomycetota</taxon>
        <taxon>Actinomycetes</taxon>
        <taxon>Kitasatosporales</taxon>
        <taxon>Streptomycetaceae</taxon>
        <taxon>Streptomyces</taxon>
    </lineage>
</organism>
<name>A0ABN3FWI8_9ACTN</name>
<dbReference type="EMBL" id="BAAASD010000007">
    <property type="protein sequence ID" value="GAA2339138.1"/>
    <property type="molecule type" value="Genomic_DNA"/>
</dbReference>
<protein>
    <submittedName>
        <fullName evidence="1">Uncharacterized protein</fullName>
    </submittedName>
</protein>
<reference evidence="1 2" key="1">
    <citation type="journal article" date="2019" name="Int. J. Syst. Evol. Microbiol.">
        <title>The Global Catalogue of Microorganisms (GCM) 10K type strain sequencing project: providing services to taxonomists for standard genome sequencing and annotation.</title>
        <authorList>
            <consortium name="The Broad Institute Genomics Platform"/>
            <consortium name="The Broad Institute Genome Sequencing Center for Infectious Disease"/>
            <person name="Wu L."/>
            <person name="Ma J."/>
        </authorList>
    </citation>
    <scope>NUCLEOTIDE SEQUENCE [LARGE SCALE GENOMIC DNA]</scope>
    <source>
        <strain evidence="1 2">JCM 4316</strain>
    </source>
</reference>
<gene>
    <name evidence="1" type="ORF">GCM10010246_24830</name>
</gene>
<sequence>MTEMTIAVYRVSLDGTRTCVRPKQVVRRPKHLTLAHLSMAWPACACGGPICPDRSQMEDMIEETSPADA</sequence>
<evidence type="ECO:0000313" key="2">
    <source>
        <dbReference type="Proteomes" id="UP001500253"/>
    </source>
</evidence>
<accession>A0ABN3FWI8</accession>
<proteinExistence type="predicted"/>
<comment type="caution">
    <text evidence="1">The sequence shown here is derived from an EMBL/GenBank/DDBJ whole genome shotgun (WGS) entry which is preliminary data.</text>
</comment>
<evidence type="ECO:0000313" key="1">
    <source>
        <dbReference type="EMBL" id="GAA2339138.1"/>
    </source>
</evidence>
<keyword evidence="2" id="KW-1185">Reference proteome</keyword>
<dbReference type="Proteomes" id="UP001500253">
    <property type="component" value="Unassembled WGS sequence"/>
</dbReference>